<accession>A0A8X6F5V6</accession>
<keyword evidence="2" id="KW-1185">Reference proteome</keyword>
<name>A0A8X6F5V6_TRICU</name>
<gene>
    <name evidence="1" type="ORF">TNCT_613091</name>
</gene>
<sequence length="83" mass="8886">MRARVGRLPFRRDGWEPDIVWGDPRDGHFAACGGGCPDGSPPSIIEMQIVGTSDLKQTDKCPIEGDFTSELAAKGTLGQLENG</sequence>
<organism evidence="1 2">
    <name type="scientific">Trichonephila clavata</name>
    <name type="common">Joro spider</name>
    <name type="synonym">Nephila clavata</name>
    <dbReference type="NCBI Taxonomy" id="2740835"/>
    <lineage>
        <taxon>Eukaryota</taxon>
        <taxon>Metazoa</taxon>
        <taxon>Ecdysozoa</taxon>
        <taxon>Arthropoda</taxon>
        <taxon>Chelicerata</taxon>
        <taxon>Arachnida</taxon>
        <taxon>Araneae</taxon>
        <taxon>Araneomorphae</taxon>
        <taxon>Entelegynae</taxon>
        <taxon>Araneoidea</taxon>
        <taxon>Nephilidae</taxon>
        <taxon>Trichonephila</taxon>
    </lineage>
</organism>
<reference evidence="1" key="1">
    <citation type="submission" date="2020-07" db="EMBL/GenBank/DDBJ databases">
        <title>Multicomponent nature underlies the extraordinary mechanical properties of spider dragline silk.</title>
        <authorList>
            <person name="Kono N."/>
            <person name="Nakamura H."/>
            <person name="Mori M."/>
            <person name="Yoshida Y."/>
            <person name="Ohtoshi R."/>
            <person name="Malay A.D."/>
            <person name="Moran D.A.P."/>
            <person name="Tomita M."/>
            <person name="Numata K."/>
            <person name="Arakawa K."/>
        </authorList>
    </citation>
    <scope>NUCLEOTIDE SEQUENCE</scope>
</reference>
<evidence type="ECO:0000313" key="2">
    <source>
        <dbReference type="Proteomes" id="UP000887116"/>
    </source>
</evidence>
<comment type="caution">
    <text evidence="1">The sequence shown here is derived from an EMBL/GenBank/DDBJ whole genome shotgun (WGS) entry which is preliminary data.</text>
</comment>
<evidence type="ECO:0000313" key="1">
    <source>
        <dbReference type="EMBL" id="GFQ70541.1"/>
    </source>
</evidence>
<dbReference type="Proteomes" id="UP000887116">
    <property type="component" value="Unassembled WGS sequence"/>
</dbReference>
<proteinExistence type="predicted"/>
<dbReference type="EMBL" id="BMAO01020886">
    <property type="protein sequence ID" value="GFQ70541.1"/>
    <property type="molecule type" value="Genomic_DNA"/>
</dbReference>
<dbReference type="AlphaFoldDB" id="A0A8X6F5V6"/>
<protein>
    <submittedName>
        <fullName evidence="1">Uncharacterized protein</fullName>
    </submittedName>
</protein>